<sequence length="108" mass="12726">MNGYIHNRINKFTDDMDNYSPRHPLMLMLHRLADIYGFYHMNIGALLQREISLETNRDDEYELPKVLRKLHPNMQGVAIEQNQNLNGTLIKLSRNTARFLKLLMLNVT</sequence>
<organism evidence="1 2">
    <name type="scientific">Orchesella cincta</name>
    <name type="common">Springtail</name>
    <name type="synonym">Podura cincta</name>
    <dbReference type="NCBI Taxonomy" id="48709"/>
    <lineage>
        <taxon>Eukaryota</taxon>
        <taxon>Metazoa</taxon>
        <taxon>Ecdysozoa</taxon>
        <taxon>Arthropoda</taxon>
        <taxon>Hexapoda</taxon>
        <taxon>Collembola</taxon>
        <taxon>Entomobryomorpha</taxon>
        <taxon>Entomobryoidea</taxon>
        <taxon>Orchesellidae</taxon>
        <taxon>Orchesellinae</taxon>
        <taxon>Orchesella</taxon>
    </lineage>
</organism>
<accession>A0A1D2MIH8</accession>
<evidence type="ECO:0000313" key="2">
    <source>
        <dbReference type="Proteomes" id="UP000094527"/>
    </source>
</evidence>
<dbReference type="EMBL" id="LJIJ01001142">
    <property type="protein sequence ID" value="ODM92806.1"/>
    <property type="molecule type" value="Genomic_DNA"/>
</dbReference>
<dbReference type="Proteomes" id="UP000094527">
    <property type="component" value="Unassembled WGS sequence"/>
</dbReference>
<protein>
    <submittedName>
        <fullName evidence="1">Uncharacterized protein</fullName>
    </submittedName>
</protein>
<name>A0A1D2MIH8_ORCCI</name>
<comment type="caution">
    <text evidence="1">The sequence shown here is derived from an EMBL/GenBank/DDBJ whole genome shotgun (WGS) entry which is preliminary data.</text>
</comment>
<dbReference type="OrthoDB" id="278430at2759"/>
<dbReference type="AlphaFoldDB" id="A0A1D2MIH8"/>
<reference evidence="1 2" key="1">
    <citation type="journal article" date="2016" name="Genome Biol. Evol.">
        <title>Gene Family Evolution Reflects Adaptation to Soil Environmental Stressors in the Genome of the Collembolan Orchesella cincta.</title>
        <authorList>
            <person name="Faddeeva-Vakhrusheva A."/>
            <person name="Derks M.F."/>
            <person name="Anvar S.Y."/>
            <person name="Agamennone V."/>
            <person name="Suring W."/>
            <person name="Smit S."/>
            <person name="van Straalen N.M."/>
            <person name="Roelofs D."/>
        </authorList>
    </citation>
    <scope>NUCLEOTIDE SEQUENCE [LARGE SCALE GENOMIC DNA]</scope>
    <source>
        <tissue evidence="1">Mixed pool</tissue>
    </source>
</reference>
<gene>
    <name evidence="1" type="ORF">Ocin01_13876</name>
</gene>
<evidence type="ECO:0000313" key="1">
    <source>
        <dbReference type="EMBL" id="ODM92806.1"/>
    </source>
</evidence>
<keyword evidence="2" id="KW-1185">Reference proteome</keyword>
<proteinExistence type="predicted"/>